<dbReference type="AlphaFoldDB" id="I1BMQ4"/>
<dbReference type="EMBL" id="CH476732">
    <property type="protein sequence ID" value="EIE77484.1"/>
    <property type="molecule type" value="Genomic_DNA"/>
</dbReference>
<evidence type="ECO:0000313" key="1">
    <source>
        <dbReference type="EMBL" id="EIE77484.1"/>
    </source>
</evidence>
<dbReference type="Proteomes" id="UP000009138">
    <property type="component" value="Unassembled WGS sequence"/>
</dbReference>
<organism evidence="1 2">
    <name type="scientific">Rhizopus delemar (strain RA 99-880 / ATCC MYA-4621 / FGSC 9543 / NRRL 43880)</name>
    <name type="common">Mucormycosis agent</name>
    <name type="synonym">Rhizopus arrhizus var. delemar</name>
    <dbReference type="NCBI Taxonomy" id="246409"/>
    <lineage>
        <taxon>Eukaryota</taxon>
        <taxon>Fungi</taxon>
        <taxon>Fungi incertae sedis</taxon>
        <taxon>Mucoromycota</taxon>
        <taxon>Mucoromycotina</taxon>
        <taxon>Mucoromycetes</taxon>
        <taxon>Mucorales</taxon>
        <taxon>Mucorineae</taxon>
        <taxon>Rhizopodaceae</taxon>
        <taxon>Rhizopus</taxon>
    </lineage>
</organism>
<protein>
    <submittedName>
        <fullName evidence="1">Uncharacterized protein</fullName>
    </submittedName>
</protein>
<accession>I1BMQ4</accession>
<gene>
    <name evidence="1" type="ORF">RO3G_02188</name>
</gene>
<reference evidence="1 2" key="1">
    <citation type="journal article" date="2009" name="PLoS Genet.">
        <title>Genomic analysis of the basal lineage fungus Rhizopus oryzae reveals a whole-genome duplication.</title>
        <authorList>
            <person name="Ma L.-J."/>
            <person name="Ibrahim A.S."/>
            <person name="Skory C."/>
            <person name="Grabherr M.G."/>
            <person name="Burger G."/>
            <person name="Butler M."/>
            <person name="Elias M."/>
            <person name="Idnurm A."/>
            <person name="Lang B.F."/>
            <person name="Sone T."/>
            <person name="Abe A."/>
            <person name="Calvo S.E."/>
            <person name="Corrochano L.M."/>
            <person name="Engels R."/>
            <person name="Fu J."/>
            <person name="Hansberg W."/>
            <person name="Kim J.-M."/>
            <person name="Kodira C.D."/>
            <person name="Koehrsen M.J."/>
            <person name="Liu B."/>
            <person name="Miranda-Saavedra D."/>
            <person name="O'Leary S."/>
            <person name="Ortiz-Castellanos L."/>
            <person name="Poulter R."/>
            <person name="Rodriguez-Romero J."/>
            <person name="Ruiz-Herrera J."/>
            <person name="Shen Y.-Q."/>
            <person name="Zeng Q."/>
            <person name="Galagan J."/>
            <person name="Birren B.W."/>
            <person name="Cuomo C.A."/>
            <person name="Wickes B.L."/>
        </authorList>
    </citation>
    <scope>NUCLEOTIDE SEQUENCE [LARGE SCALE GENOMIC DNA]</scope>
    <source>
        <strain evidence="2">RA 99-880 / ATCC MYA-4621 / FGSC 9543 / NRRL 43880</strain>
    </source>
</reference>
<keyword evidence="2" id="KW-1185">Reference proteome</keyword>
<dbReference type="RefSeq" id="XP_067512880.1">
    <property type="nucleotide sequence ID" value="XM_067656779.1"/>
</dbReference>
<dbReference type="InParanoid" id="I1BMQ4"/>
<evidence type="ECO:0000313" key="2">
    <source>
        <dbReference type="Proteomes" id="UP000009138"/>
    </source>
</evidence>
<name>I1BMQ4_RHIO9</name>
<sequence>MSTGIVSLSSMKFLKHHWKKPGANQRMHEQEAKKLLDLKSYQAYRETLDNNSSLCYTKY</sequence>
<dbReference type="VEuPathDB" id="FungiDB:RO3G_02188"/>
<proteinExistence type="predicted"/>
<dbReference type="GeneID" id="93609160"/>